<name>A0A1F6H110_9PROT</name>
<gene>
    <name evidence="11" type="ORF">A2557_11200</name>
</gene>
<dbReference type="GO" id="GO:0005886">
    <property type="term" value="C:plasma membrane"/>
    <property type="evidence" value="ECO:0007669"/>
    <property type="project" value="UniProtKB-SubCell"/>
</dbReference>
<dbReference type="PANTHER" id="PTHR32024:SF1">
    <property type="entry name" value="KTR SYSTEM POTASSIUM UPTAKE PROTEIN B"/>
    <property type="match status" value="1"/>
</dbReference>
<evidence type="ECO:0000256" key="3">
    <source>
        <dbReference type="ARBA" id="ARBA00022475"/>
    </source>
</evidence>
<feature type="transmembrane region" description="Helical" evidence="10">
    <location>
        <begin position="376"/>
        <end position="396"/>
    </location>
</feature>
<keyword evidence="2" id="KW-0813">Transport</keyword>
<proteinExistence type="predicted"/>
<feature type="transmembrane region" description="Helical" evidence="10">
    <location>
        <begin position="225"/>
        <end position="244"/>
    </location>
</feature>
<evidence type="ECO:0008006" key="13">
    <source>
        <dbReference type="Google" id="ProtNLM"/>
    </source>
</evidence>
<evidence type="ECO:0000256" key="5">
    <source>
        <dbReference type="ARBA" id="ARBA00022692"/>
    </source>
</evidence>
<evidence type="ECO:0000256" key="8">
    <source>
        <dbReference type="ARBA" id="ARBA00023065"/>
    </source>
</evidence>
<dbReference type="PANTHER" id="PTHR32024">
    <property type="entry name" value="TRK SYSTEM POTASSIUM UPTAKE PROTEIN TRKG-RELATED"/>
    <property type="match status" value="1"/>
</dbReference>
<dbReference type="InterPro" id="IPR004772">
    <property type="entry name" value="TrkH"/>
</dbReference>
<keyword evidence="5 10" id="KW-0812">Transmembrane</keyword>
<feature type="transmembrane region" description="Helical" evidence="10">
    <location>
        <begin position="408"/>
        <end position="430"/>
    </location>
</feature>
<evidence type="ECO:0000256" key="9">
    <source>
        <dbReference type="ARBA" id="ARBA00023136"/>
    </source>
</evidence>
<comment type="subcellular location">
    <subcellularLocation>
        <location evidence="1">Cell membrane</location>
        <topology evidence="1">Multi-pass membrane protein</topology>
    </subcellularLocation>
</comment>
<dbReference type="GO" id="GO:0015379">
    <property type="term" value="F:potassium:chloride symporter activity"/>
    <property type="evidence" value="ECO:0007669"/>
    <property type="project" value="InterPro"/>
</dbReference>
<comment type="caution">
    <text evidence="11">The sequence shown here is derived from an EMBL/GenBank/DDBJ whole genome shotgun (WGS) entry which is preliminary data.</text>
</comment>
<dbReference type="NCBIfam" id="TIGR00933">
    <property type="entry name" value="2a38"/>
    <property type="match status" value="1"/>
</dbReference>
<keyword evidence="4" id="KW-0633">Potassium transport</keyword>
<dbReference type="AlphaFoldDB" id="A0A1F6H110"/>
<sequence length="446" mass="48311">MKFSAKLSSFQLILLSFVGLIGAGTLGLLLPGATYQGISLTNALFTATSAVCVTGLIVVSTPQTFTLFGQTVILLLIQAGGLGFLTLGILISLMMGKKVGLTEKKRLQEFWNLGGALSIARFLKLVVFFVVTVELVGALGLALRFAAQMPWGEAAFYGLFHSVSAFNNAGFSLWDDNLMSYGTDFFVVLWISGLVILGGLGFLVLFDLKEYVLGRRIRLSLHSKLALASSGGLLLFGFVGYLLVEHRHLFLDQQTSWGEQLLLSWFASVTARTAGFNTWDYAQLQPATLLLTMLLMWIGASPGSTGGGIKNTTFAVILLHLWATLRGHRETRIWRRTLAPELVSKAMVIVTLSGVYIFVVTFLIEELETTNFIDSLFEVISAFATVGLSIGAPGGVSFSGGFGEGSKLLLSLTMLLGRVGPVTLFMALLLDQKERISYPKETVYIG</sequence>
<feature type="transmembrane region" description="Helical" evidence="10">
    <location>
        <begin position="281"/>
        <end position="300"/>
    </location>
</feature>
<evidence type="ECO:0000256" key="6">
    <source>
        <dbReference type="ARBA" id="ARBA00022958"/>
    </source>
</evidence>
<evidence type="ECO:0000256" key="10">
    <source>
        <dbReference type="SAM" id="Phobius"/>
    </source>
</evidence>
<feature type="transmembrane region" description="Helical" evidence="10">
    <location>
        <begin position="71"/>
        <end position="95"/>
    </location>
</feature>
<evidence type="ECO:0000313" key="12">
    <source>
        <dbReference type="Proteomes" id="UP000177583"/>
    </source>
</evidence>
<dbReference type="Proteomes" id="UP000177583">
    <property type="component" value="Unassembled WGS sequence"/>
</dbReference>
<feature type="transmembrane region" description="Helical" evidence="10">
    <location>
        <begin position="115"/>
        <end position="142"/>
    </location>
</feature>
<dbReference type="Pfam" id="PF02386">
    <property type="entry name" value="TrkH"/>
    <property type="match status" value="1"/>
</dbReference>
<feature type="transmembrane region" description="Helical" evidence="10">
    <location>
        <begin position="38"/>
        <end position="59"/>
    </location>
</feature>
<keyword evidence="3" id="KW-1003">Cell membrane</keyword>
<evidence type="ECO:0000256" key="1">
    <source>
        <dbReference type="ARBA" id="ARBA00004651"/>
    </source>
</evidence>
<keyword evidence="9 10" id="KW-0472">Membrane</keyword>
<feature type="transmembrane region" description="Helical" evidence="10">
    <location>
        <begin position="186"/>
        <end position="205"/>
    </location>
</feature>
<keyword evidence="6" id="KW-0630">Potassium</keyword>
<reference evidence="11 12" key="1">
    <citation type="journal article" date="2016" name="Nat. Commun.">
        <title>Thousands of microbial genomes shed light on interconnected biogeochemical processes in an aquifer system.</title>
        <authorList>
            <person name="Anantharaman K."/>
            <person name="Brown C.T."/>
            <person name="Hug L.A."/>
            <person name="Sharon I."/>
            <person name="Castelle C.J."/>
            <person name="Probst A.J."/>
            <person name="Thomas B.C."/>
            <person name="Singh A."/>
            <person name="Wilkins M.J."/>
            <person name="Karaoz U."/>
            <person name="Brodie E.L."/>
            <person name="Williams K.H."/>
            <person name="Hubbard S.S."/>
            <person name="Banfield J.F."/>
        </authorList>
    </citation>
    <scope>NUCLEOTIDE SEQUENCE [LARGE SCALE GENOMIC DNA]</scope>
</reference>
<feature type="transmembrane region" description="Helical" evidence="10">
    <location>
        <begin position="12"/>
        <end position="32"/>
    </location>
</feature>
<evidence type="ECO:0000256" key="2">
    <source>
        <dbReference type="ARBA" id="ARBA00022448"/>
    </source>
</evidence>
<evidence type="ECO:0000313" key="11">
    <source>
        <dbReference type="EMBL" id="OGH03984.1"/>
    </source>
</evidence>
<evidence type="ECO:0000256" key="7">
    <source>
        <dbReference type="ARBA" id="ARBA00022989"/>
    </source>
</evidence>
<keyword evidence="8" id="KW-0406">Ion transport</keyword>
<dbReference type="InterPro" id="IPR003445">
    <property type="entry name" value="Cat_transpt"/>
</dbReference>
<evidence type="ECO:0000256" key="4">
    <source>
        <dbReference type="ARBA" id="ARBA00022538"/>
    </source>
</evidence>
<dbReference type="EMBL" id="MFNF01000008">
    <property type="protein sequence ID" value="OGH03984.1"/>
    <property type="molecule type" value="Genomic_DNA"/>
</dbReference>
<protein>
    <recommendedName>
        <fullName evidence="13">Trk family potassium uptake protein</fullName>
    </recommendedName>
</protein>
<accession>A0A1F6H110</accession>
<feature type="transmembrane region" description="Helical" evidence="10">
    <location>
        <begin position="345"/>
        <end position="364"/>
    </location>
</feature>
<organism evidence="11 12">
    <name type="scientific">Candidatus Lambdaproteobacteria bacterium RIFOXYD2_FULL_56_26</name>
    <dbReference type="NCBI Taxonomy" id="1817773"/>
    <lineage>
        <taxon>Bacteria</taxon>
        <taxon>Pseudomonadati</taxon>
        <taxon>Pseudomonadota</taxon>
        <taxon>Candidatus Lambdaproteobacteria</taxon>
    </lineage>
</organism>
<keyword evidence="7 10" id="KW-1133">Transmembrane helix</keyword>